<protein>
    <submittedName>
        <fullName evidence="2">Uncharacterized protein</fullName>
    </submittedName>
</protein>
<organism evidence="2 3">
    <name type="scientific">Sinorhizobium americanum</name>
    <dbReference type="NCBI Taxonomy" id="194963"/>
    <lineage>
        <taxon>Bacteria</taxon>
        <taxon>Pseudomonadati</taxon>
        <taxon>Pseudomonadota</taxon>
        <taxon>Alphaproteobacteria</taxon>
        <taxon>Hyphomicrobiales</taxon>
        <taxon>Rhizobiaceae</taxon>
        <taxon>Sinorhizobium/Ensifer group</taxon>
        <taxon>Sinorhizobium</taxon>
    </lineage>
</organism>
<accession>A0A2S3YIF6</accession>
<proteinExistence type="predicted"/>
<dbReference type="EMBL" id="LODU01000070">
    <property type="protein sequence ID" value="POH26776.1"/>
    <property type="molecule type" value="Genomic_DNA"/>
</dbReference>
<feature type="compositionally biased region" description="Basic and acidic residues" evidence="1">
    <location>
        <begin position="48"/>
        <end position="72"/>
    </location>
</feature>
<name>A0A2S3YIF6_9HYPH</name>
<evidence type="ECO:0000313" key="2">
    <source>
        <dbReference type="EMBL" id="POH26776.1"/>
    </source>
</evidence>
<sequence length="102" mass="11105">MIRHCVLIRLRPEVSKADVCPSSRFRDLLPASGEKGYAAPSLSALPARGERASPRVKPEERGNRRAVTDRDGADHRRIGAKIIATAEGGVQGVFVFDLEIPD</sequence>
<feature type="region of interest" description="Disordered" evidence="1">
    <location>
        <begin position="32"/>
        <end position="72"/>
    </location>
</feature>
<gene>
    <name evidence="2" type="ORF">ATY31_22720</name>
</gene>
<evidence type="ECO:0000313" key="3">
    <source>
        <dbReference type="Proteomes" id="UP000237511"/>
    </source>
</evidence>
<dbReference type="AlphaFoldDB" id="A0A2S3YIF6"/>
<dbReference type="Proteomes" id="UP000237511">
    <property type="component" value="Unassembled WGS sequence"/>
</dbReference>
<evidence type="ECO:0000256" key="1">
    <source>
        <dbReference type="SAM" id="MobiDB-lite"/>
    </source>
</evidence>
<comment type="caution">
    <text evidence="2">The sequence shown here is derived from an EMBL/GenBank/DDBJ whole genome shotgun (WGS) entry which is preliminary data.</text>
</comment>
<reference evidence="2 3" key="1">
    <citation type="journal article" date="2014" name="Syst. Appl. Microbiol.">
        <title>Microsymbionts of Phaseolus vulgaris in acid and alkaline soils of Mexico.</title>
        <authorList>
            <person name="Verastegui-Valdes M.M."/>
            <person name="Zhang Y.J."/>
            <person name="Rivera-Orduna F.N."/>
            <person name="Cheng H.P."/>
            <person name="Sui X.H."/>
            <person name="Wang E.T."/>
        </authorList>
    </citation>
    <scope>NUCLEOTIDE SEQUENCE [LARGE SCALE GENOMIC DNA]</scope>
    <source>
        <strain evidence="2 3">FG01</strain>
    </source>
</reference>